<proteinExistence type="predicted"/>
<gene>
    <name evidence="2" type="ORF">BCR34DRAFT_577846</name>
</gene>
<reference evidence="2 3" key="1">
    <citation type="submission" date="2016-07" db="EMBL/GenBank/DDBJ databases">
        <title>Pervasive Adenine N6-methylation of Active Genes in Fungi.</title>
        <authorList>
            <consortium name="DOE Joint Genome Institute"/>
            <person name="Mondo S.J."/>
            <person name="Dannebaum R.O."/>
            <person name="Kuo R.C."/>
            <person name="Labutti K."/>
            <person name="Haridas S."/>
            <person name="Kuo A."/>
            <person name="Salamov A."/>
            <person name="Ahrendt S.R."/>
            <person name="Lipzen A."/>
            <person name="Sullivan W."/>
            <person name="Andreopoulos W.B."/>
            <person name="Clum A."/>
            <person name="Lindquist E."/>
            <person name="Daum C."/>
            <person name="Ramamoorthy G.K."/>
            <person name="Gryganskyi A."/>
            <person name="Culley D."/>
            <person name="Magnuson J.K."/>
            <person name="James T.Y."/>
            <person name="O'Malley M.A."/>
            <person name="Stajich J.E."/>
            <person name="Spatafora J.W."/>
            <person name="Visel A."/>
            <person name="Grigoriev I.V."/>
        </authorList>
    </citation>
    <scope>NUCLEOTIDE SEQUENCE [LARGE SCALE GENOMIC DNA]</scope>
    <source>
        <strain evidence="2 3">CBS 115471</strain>
    </source>
</reference>
<feature type="non-terminal residue" evidence="2">
    <location>
        <position position="56"/>
    </location>
</feature>
<sequence length="56" mass="6377">MTNPRIHTGPRTKPNPASIPKPVSAPPHRRWKRGPQPTIPSSERRARRSMYVCFSS</sequence>
<evidence type="ECO:0000256" key="1">
    <source>
        <dbReference type="SAM" id="MobiDB-lite"/>
    </source>
</evidence>
<evidence type="ECO:0000313" key="3">
    <source>
        <dbReference type="Proteomes" id="UP000193144"/>
    </source>
</evidence>
<organism evidence="2 3">
    <name type="scientific">Clohesyomyces aquaticus</name>
    <dbReference type="NCBI Taxonomy" id="1231657"/>
    <lineage>
        <taxon>Eukaryota</taxon>
        <taxon>Fungi</taxon>
        <taxon>Dikarya</taxon>
        <taxon>Ascomycota</taxon>
        <taxon>Pezizomycotina</taxon>
        <taxon>Dothideomycetes</taxon>
        <taxon>Pleosporomycetidae</taxon>
        <taxon>Pleosporales</taxon>
        <taxon>Lindgomycetaceae</taxon>
        <taxon>Clohesyomyces</taxon>
    </lineage>
</organism>
<feature type="region of interest" description="Disordered" evidence="1">
    <location>
        <begin position="1"/>
        <end position="56"/>
    </location>
</feature>
<accession>A0A1Y1YHN5</accession>
<dbReference type="EMBL" id="MCFA01000232">
    <property type="protein sequence ID" value="ORX97547.1"/>
    <property type="molecule type" value="Genomic_DNA"/>
</dbReference>
<name>A0A1Y1YHN5_9PLEO</name>
<dbReference type="AlphaFoldDB" id="A0A1Y1YHN5"/>
<protein>
    <submittedName>
        <fullName evidence="2">Uncharacterized protein</fullName>
    </submittedName>
</protein>
<comment type="caution">
    <text evidence="2">The sequence shown here is derived from an EMBL/GenBank/DDBJ whole genome shotgun (WGS) entry which is preliminary data.</text>
</comment>
<keyword evidence="3" id="KW-1185">Reference proteome</keyword>
<evidence type="ECO:0000313" key="2">
    <source>
        <dbReference type="EMBL" id="ORX97547.1"/>
    </source>
</evidence>
<dbReference type="Proteomes" id="UP000193144">
    <property type="component" value="Unassembled WGS sequence"/>
</dbReference>